<name>A0AAV6UB74_9ARAC</name>
<sequence length="81" mass="9474">MLYPHKPSAKPKYHHNQTTLLNKTPTKTNPNFSQPITSSQTILRLFRPSLSPLRKTRQTIFCQRHERVSSEQEANREVPSF</sequence>
<dbReference type="EMBL" id="JAFNEN010000506">
    <property type="protein sequence ID" value="KAG8181597.1"/>
    <property type="molecule type" value="Genomic_DNA"/>
</dbReference>
<reference evidence="1 2" key="1">
    <citation type="journal article" date="2022" name="Nat. Ecol. Evol.">
        <title>A masculinizing supergene underlies an exaggerated male reproductive morph in a spider.</title>
        <authorList>
            <person name="Hendrickx F."/>
            <person name="De Corte Z."/>
            <person name="Sonet G."/>
            <person name="Van Belleghem S.M."/>
            <person name="Kostlbacher S."/>
            <person name="Vangestel C."/>
        </authorList>
    </citation>
    <scope>NUCLEOTIDE SEQUENCE [LARGE SCALE GENOMIC DNA]</scope>
    <source>
        <strain evidence="1">W744_W776</strain>
    </source>
</reference>
<protein>
    <submittedName>
        <fullName evidence="1">Uncharacterized protein</fullName>
    </submittedName>
</protein>
<dbReference type="Proteomes" id="UP000827092">
    <property type="component" value="Unassembled WGS sequence"/>
</dbReference>
<proteinExistence type="predicted"/>
<comment type="caution">
    <text evidence="1">The sequence shown here is derived from an EMBL/GenBank/DDBJ whole genome shotgun (WGS) entry which is preliminary data.</text>
</comment>
<evidence type="ECO:0000313" key="1">
    <source>
        <dbReference type="EMBL" id="KAG8181597.1"/>
    </source>
</evidence>
<dbReference type="AlphaFoldDB" id="A0AAV6UB74"/>
<keyword evidence="2" id="KW-1185">Reference proteome</keyword>
<evidence type="ECO:0000313" key="2">
    <source>
        <dbReference type="Proteomes" id="UP000827092"/>
    </source>
</evidence>
<organism evidence="1 2">
    <name type="scientific">Oedothorax gibbosus</name>
    <dbReference type="NCBI Taxonomy" id="931172"/>
    <lineage>
        <taxon>Eukaryota</taxon>
        <taxon>Metazoa</taxon>
        <taxon>Ecdysozoa</taxon>
        <taxon>Arthropoda</taxon>
        <taxon>Chelicerata</taxon>
        <taxon>Arachnida</taxon>
        <taxon>Araneae</taxon>
        <taxon>Araneomorphae</taxon>
        <taxon>Entelegynae</taxon>
        <taxon>Araneoidea</taxon>
        <taxon>Linyphiidae</taxon>
        <taxon>Erigoninae</taxon>
        <taxon>Oedothorax</taxon>
    </lineage>
</organism>
<accession>A0AAV6UB74</accession>
<gene>
    <name evidence="1" type="ORF">JTE90_013559</name>
</gene>